<dbReference type="GO" id="GO:0055064">
    <property type="term" value="P:chloride ion homeostasis"/>
    <property type="evidence" value="ECO:0007669"/>
    <property type="project" value="TreeGrafter"/>
</dbReference>
<protein>
    <submittedName>
        <fullName evidence="7">SLC12A transporter C-terminal domain-containing protein</fullName>
    </submittedName>
</protein>
<sequence length="136" mass="15656">MEEEQRRMVELVNQFRIHCSDVFVLPDMSKPPSDSTVAEFENLIAPFRGTTDVLEGQITDDELEAQRGRTNRQLRCREMLLQHSTKADLIVMTMPVPRRKQVSSSLFMAWLHMLTHDLPPTLLVRGNQTSVLTVYS</sequence>
<comment type="subcellular location">
    <subcellularLocation>
        <location evidence="1">Membrane</location>
        <topology evidence="1">Multi-pass membrane protein</topology>
    </subcellularLocation>
</comment>
<evidence type="ECO:0000313" key="7">
    <source>
        <dbReference type="WBParaSite" id="PSAMB.scaffold4492size14426.g24449.t1"/>
    </source>
</evidence>
<dbReference type="PANTHER" id="PTHR11827:SF103">
    <property type="entry name" value="SODIUM CHLORIDE COTRANSPORTER 69, ISOFORM E"/>
    <property type="match status" value="1"/>
</dbReference>
<accession>A0A914WK41</accession>
<dbReference type="InterPro" id="IPR004842">
    <property type="entry name" value="SLC12A_fam"/>
</dbReference>
<keyword evidence="2" id="KW-0812">Transmembrane</keyword>
<proteinExistence type="predicted"/>
<evidence type="ECO:0000259" key="5">
    <source>
        <dbReference type="Pfam" id="PF03522"/>
    </source>
</evidence>
<dbReference type="Pfam" id="PF03522">
    <property type="entry name" value="SLC12"/>
    <property type="match status" value="1"/>
</dbReference>
<reference evidence="7" key="1">
    <citation type="submission" date="2022-11" db="UniProtKB">
        <authorList>
            <consortium name="WormBaseParasite"/>
        </authorList>
    </citation>
    <scope>IDENTIFICATION</scope>
</reference>
<dbReference type="InterPro" id="IPR018491">
    <property type="entry name" value="SLC12_C"/>
</dbReference>
<keyword evidence="3" id="KW-1133">Transmembrane helix</keyword>
<evidence type="ECO:0000313" key="6">
    <source>
        <dbReference type="Proteomes" id="UP000887566"/>
    </source>
</evidence>
<evidence type="ECO:0000256" key="4">
    <source>
        <dbReference type="ARBA" id="ARBA00023136"/>
    </source>
</evidence>
<organism evidence="6 7">
    <name type="scientific">Plectus sambesii</name>
    <dbReference type="NCBI Taxonomy" id="2011161"/>
    <lineage>
        <taxon>Eukaryota</taxon>
        <taxon>Metazoa</taxon>
        <taxon>Ecdysozoa</taxon>
        <taxon>Nematoda</taxon>
        <taxon>Chromadorea</taxon>
        <taxon>Plectida</taxon>
        <taxon>Plectina</taxon>
        <taxon>Plectoidea</taxon>
        <taxon>Plectidae</taxon>
        <taxon>Plectus</taxon>
    </lineage>
</organism>
<name>A0A914WK41_9BILA</name>
<dbReference type="WBParaSite" id="PSAMB.scaffold4492size14426.g24449.t1">
    <property type="protein sequence ID" value="PSAMB.scaffold4492size14426.g24449.t1"/>
    <property type="gene ID" value="PSAMB.scaffold4492size14426.g24449"/>
</dbReference>
<dbReference type="GO" id="GO:0016020">
    <property type="term" value="C:membrane"/>
    <property type="evidence" value="ECO:0007669"/>
    <property type="project" value="UniProtKB-SubCell"/>
</dbReference>
<dbReference type="GO" id="GO:1990573">
    <property type="term" value="P:potassium ion import across plasma membrane"/>
    <property type="evidence" value="ECO:0007669"/>
    <property type="project" value="TreeGrafter"/>
</dbReference>
<evidence type="ECO:0000256" key="1">
    <source>
        <dbReference type="ARBA" id="ARBA00004141"/>
    </source>
</evidence>
<dbReference type="GO" id="GO:0006884">
    <property type="term" value="P:cell volume homeostasis"/>
    <property type="evidence" value="ECO:0007669"/>
    <property type="project" value="TreeGrafter"/>
</dbReference>
<dbReference type="AlphaFoldDB" id="A0A914WK41"/>
<feature type="domain" description="SLC12A transporter C-terminal" evidence="5">
    <location>
        <begin position="1"/>
        <end position="136"/>
    </location>
</feature>
<dbReference type="GO" id="GO:0055075">
    <property type="term" value="P:potassium ion homeostasis"/>
    <property type="evidence" value="ECO:0007669"/>
    <property type="project" value="TreeGrafter"/>
</dbReference>
<evidence type="ECO:0000256" key="2">
    <source>
        <dbReference type="ARBA" id="ARBA00022692"/>
    </source>
</evidence>
<keyword evidence="6" id="KW-1185">Reference proteome</keyword>
<dbReference type="GO" id="GO:0055078">
    <property type="term" value="P:sodium ion homeostasis"/>
    <property type="evidence" value="ECO:0007669"/>
    <property type="project" value="TreeGrafter"/>
</dbReference>
<dbReference type="PANTHER" id="PTHR11827">
    <property type="entry name" value="SOLUTE CARRIER FAMILY 12, CATION COTRANSPORTERS"/>
    <property type="match status" value="1"/>
</dbReference>
<evidence type="ECO:0000256" key="3">
    <source>
        <dbReference type="ARBA" id="ARBA00022989"/>
    </source>
</evidence>
<dbReference type="Proteomes" id="UP000887566">
    <property type="component" value="Unplaced"/>
</dbReference>
<keyword evidence="4" id="KW-0472">Membrane</keyword>
<dbReference type="GO" id="GO:0008511">
    <property type="term" value="F:sodium:potassium:chloride symporter activity"/>
    <property type="evidence" value="ECO:0007669"/>
    <property type="project" value="TreeGrafter"/>
</dbReference>